<keyword evidence="1" id="KW-1133">Transmembrane helix</keyword>
<organism evidence="2 3">
    <name type="scientific">Microcella pacifica</name>
    <dbReference type="NCBI Taxonomy" id="2591847"/>
    <lineage>
        <taxon>Bacteria</taxon>
        <taxon>Bacillati</taxon>
        <taxon>Actinomycetota</taxon>
        <taxon>Actinomycetes</taxon>
        <taxon>Micrococcales</taxon>
        <taxon>Microbacteriaceae</taxon>
        <taxon>Microcella</taxon>
    </lineage>
</organism>
<feature type="transmembrane region" description="Helical" evidence="1">
    <location>
        <begin position="38"/>
        <end position="57"/>
    </location>
</feature>
<keyword evidence="1" id="KW-0472">Membrane</keyword>
<dbReference type="InterPro" id="IPR021517">
    <property type="entry name" value="DUF3180"/>
</dbReference>
<reference evidence="2 3" key="1">
    <citation type="submission" date="2019-06" db="EMBL/GenBank/DDBJ databases">
        <authorList>
            <person name="De-Chao Zhang Q."/>
        </authorList>
    </citation>
    <scope>NUCLEOTIDE SEQUENCE [LARGE SCALE GENOMIC DNA]</scope>
    <source>
        <strain evidence="2 3">KN1116</strain>
    </source>
</reference>
<reference evidence="2 3" key="2">
    <citation type="submission" date="2020-03" db="EMBL/GenBank/DDBJ databases">
        <title>Chryseoglobus sp. isolated from a deep-sea seamount.</title>
        <authorList>
            <person name="Zhang D.-C."/>
        </authorList>
    </citation>
    <scope>NUCLEOTIDE SEQUENCE [LARGE SCALE GENOMIC DNA]</scope>
    <source>
        <strain evidence="2 3">KN1116</strain>
    </source>
</reference>
<dbReference type="Proteomes" id="UP000818266">
    <property type="component" value="Unassembled WGS sequence"/>
</dbReference>
<keyword evidence="1" id="KW-0812">Transmembrane</keyword>
<proteinExistence type="predicted"/>
<dbReference type="Pfam" id="PF11377">
    <property type="entry name" value="DUF3180"/>
    <property type="match status" value="1"/>
</dbReference>
<accession>A0A9E5MFL2</accession>
<feature type="transmembrane region" description="Helical" evidence="1">
    <location>
        <begin position="114"/>
        <end position="133"/>
    </location>
</feature>
<dbReference type="AlphaFoldDB" id="A0A9E5MFL2"/>
<name>A0A9E5MFL2_9MICO</name>
<comment type="caution">
    <text evidence="2">The sequence shown here is derived from an EMBL/GenBank/DDBJ whole genome shotgun (WGS) entry which is preliminary data.</text>
</comment>
<dbReference type="EMBL" id="VIKT02000022">
    <property type="protein sequence ID" value="NHF63827.1"/>
    <property type="molecule type" value="Genomic_DNA"/>
</dbReference>
<dbReference type="RefSeq" id="WP_152584037.1">
    <property type="nucleotide sequence ID" value="NZ_VIKT02000022.1"/>
</dbReference>
<keyword evidence="3" id="KW-1185">Reference proteome</keyword>
<gene>
    <name evidence="2" type="ORF">FK219_011370</name>
</gene>
<evidence type="ECO:0000313" key="3">
    <source>
        <dbReference type="Proteomes" id="UP000818266"/>
    </source>
</evidence>
<feature type="transmembrane region" description="Helical" evidence="1">
    <location>
        <begin position="77"/>
        <end position="102"/>
    </location>
</feature>
<sequence>MTRTRPLPLLALAALGLVLGFLLNTVLAAQGLAVVVPPLSLSLALVLIAAVLLLLAWPVRAAARGEKRIDPFYATRVVVLAKASALSAAILAGAAAGILAYLLSRAVVPLGSTLASGATLVAAVILVVVALAAEHLCSLPPQDDELDEAAASST</sequence>
<evidence type="ECO:0000313" key="2">
    <source>
        <dbReference type="EMBL" id="NHF63827.1"/>
    </source>
</evidence>
<protein>
    <submittedName>
        <fullName evidence="2">DUF3180 family protein</fullName>
    </submittedName>
</protein>
<evidence type="ECO:0000256" key="1">
    <source>
        <dbReference type="SAM" id="Phobius"/>
    </source>
</evidence>